<dbReference type="STRING" id="869211.Spith_0960"/>
<dbReference type="EMBL" id="CP002903">
    <property type="protein sequence ID" value="AEJ61234.1"/>
    <property type="molecule type" value="Genomic_DNA"/>
</dbReference>
<dbReference type="Proteomes" id="UP000007254">
    <property type="component" value="Chromosome"/>
</dbReference>
<dbReference type="InterPro" id="IPR046865">
    <property type="entry name" value="FapA_b_solenoid"/>
</dbReference>
<dbReference type="Pfam" id="PF14804">
    <property type="entry name" value="Jag_N"/>
    <property type="match status" value="1"/>
</dbReference>
<dbReference type="OrthoDB" id="9816426at2"/>
<dbReference type="SMART" id="SM01245">
    <property type="entry name" value="Jag_N"/>
    <property type="match status" value="1"/>
</dbReference>
<accession>G0GCE9</accession>
<dbReference type="Gene3D" id="3.30.30.80">
    <property type="entry name" value="probable RNA-binding protein from clostridium symbiosum atcc 14940"/>
    <property type="match status" value="1"/>
</dbReference>
<dbReference type="Pfam" id="PF20250">
    <property type="entry name" value="FapA_N"/>
    <property type="match status" value="1"/>
</dbReference>
<evidence type="ECO:0000313" key="3">
    <source>
        <dbReference type="EMBL" id="AEJ61234.1"/>
    </source>
</evidence>
<sequence>MISLDQLRDYMKTQLEEDKRRKLVQVTGQTLEEALQEAAIELGCRIKDLEYEVIEKGSSGFLGMGKKSWLVVASLAVQKVKEEVREEEAGLGIEEMAPVPKDRDGQAFVRLSPDGVYLCVIPPEGKGKPVTERAALEAIARRTDASVDVNLVSKVVRKADGQFVRIAPHSYNPAHDAVLSVNITDGEMRAYLLAQPPREGGTDPTAEMIRDFLKMNGVEYGLKEDVIEEFERNPRYGQEILIAEGTPPRHGEDAKIVYNFETNPSRIRLKERDGRVDYKDLNLVQNVVAGQVLAKKIPPGKGVPGKTVTGKLLPARDGKDLPIPVGKNVKLSEDGMVAVAEINGQVMITGGKITVEPVYTVEGDVSLKTGNILFLGTVIVKGNVEDGFSVKASGNIEVKGSVGKCELDAEGDIVVHQGIAGKSAALIRAGKNVVSRFIENARVEAGEFVLVSDGIINCTVSANKKIICHGRRASIVGGKLIATEEIVAKNLGSVGGIETILEVGYDPRAKEKEEHLSQELEKLQDELKEIMLNLGTLENQRKTQKLSEERLKVYKELLLRRRELSLKVENLQKEIEDTRAYLSQLKTKGRISASGTVFPGVKIVIRDAVLQVKNEFKAVTFISEANMVKVTKYEEPEDLDKLDLLER</sequence>
<evidence type="ECO:0000256" key="1">
    <source>
        <dbReference type="SAM" id="Coils"/>
    </source>
</evidence>
<organism evidence="3 4">
    <name type="scientific">Winmispira thermophila (strain ATCC 700085 / DSM 6578 / Z-1203)</name>
    <name type="common">Spirochaeta thermophila</name>
    <dbReference type="NCBI Taxonomy" id="869211"/>
    <lineage>
        <taxon>Bacteria</taxon>
        <taxon>Pseudomonadati</taxon>
        <taxon>Spirochaetota</taxon>
        <taxon>Spirochaetia</taxon>
        <taxon>Winmispirales</taxon>
        <taxon>Winmispiraceae</taxon>
        <taxon>Winmispira</taxon>
    </lineage>
</organism>
<name>G0GCE9_WINT7</name>
<protein>
    <recommendedName>
        <fullName evidence="2">RNA-binding protein KhpB N-terminal domain-containing protein</fullName>
    </recommendedName>
</protein>
<proteinExistence type="predicted"/>
<dbReference type="InterPro" id="IPR038247">
    <property type="entry name" value="Jag_N_dom_sf"/>
</dbReference>
<keyword evidence="1" id="KW-0175">Coiled coil</keyword>
<feature type="domain" description="RNA-binding protein KhpB N-terminal" evidence="2">
    <location>
        <begin position="25"/>
        <end position="76"/>
    </location>
</feature>
<reference evidence="3 4" key="1">
    <citation type="submission" date="2011-06" db="EMBL/GenBank/DDBJ databases">
        <title>The complete genome of Spirochaeta thermophila DSM 6578.</title>
        <authorList>
            <consortium name="US DOE Joint Genome Institute (JGI-PGF)"/>
            <person name="Lucas S."/>
            <person name="Lapidus A."/>
            <person name="Bruce D."/>
            <person name="Goodwin L."/>
            <person name="Pitluck S."/>
            <person name="Peters L."/>
            <person name="Kyrpides N."/>
            <person name="Mavromatis K."/>
            <person name="Ivanova N."/>
            <person name="Mikailova N."/>
            <person name="Pagani I."/>
            <person name="Chertkov O."/>
            <person name="Detter J.C."/>
            <person name="Tapia R."/>
            <person name="Han C."/>
            <person name="Land M."/>
            <person name="Hauser L."/>
            <person name="Markowitz V."/>
            <person name="Cheng J.-F."/>
            <person name="Hugenholtz P."/>
            <person name="Woyke T."/>
            <person name="Wu D."/>
            <person name="Spring S."/>
            <person name="Merkhoffer B."/>
            <person name="Schneider S."/>
            <person name="Klenk H.-P."/>
            <person name="Eisen J.A."/>
        </authorList>
    </citation>
    <scope>NUCLEOTIDE SEQUENCE [LARGE SCALE GENOMIC DNA]</scope>
    <source>
        <strain evidence="4">ATCC 700085 / DSM 6578 / Z-1203</strain>
    </source>
</reference>
<dbReference type="AlphaFoldDB" id="G0GCE9"/>
<dbReference type="KEGG" id="stq:Spith_0960"/>
<dbReference type="InterPro" id="IPR046866">
    <property type="entry name" value="FapA_N"/>
</dbReference>
<dbReference type="PANTHER" id="PTHR38032:SF1">
    <property type="entry name" value="RNA-BINDING PROTEIN KHPB N-TERMINAL DOMAIN-CONTAINING PROTEIN"/>
    <property type="match status" value="1"/>
</dbReference>
<dbReference type="InterPro" id="IPR005646">
    <property type="entry name" value="FapA"/>
</dbReference>
<evidence type="ECO:0000313" key="4">
    <source>
        <dbReference type="Proteomes" id="UP000007254"/>
    </source>
</evidence>
<keyword evidence="4" id="KW-1185">Reference proteome</keyword>
<dbReference type="PANTHER" id="PTHR38032">
    <property type="entry name" value="POLYMERASE-RELATED"/>
    <property type="match status" value="1"/>
</dbReference>
<gene>
    <name evidence="3" type="ordered locus">Spith_0960</name>
</gene>
<feature type="coiled-coil region" evidence="1">
    <location>
        <begin position="506"/>
        <end position="588"/>
    </location>
</feature>
<dbReference type="HOGENOM" id="CLU_026157_1_0_12"/>
<dbReference type="InterPro" id="IPR032782">
    <property type="entry name" value="KhpB_N"/>
</dbReference>
<evidence type="ECO:0000259" key="2">
    <source>
        <dbReference type="SMART" id="SM01245"/>
    </source>
</evidence>
<dbReference type="Pfam" id="PF03961">
    <property type="entry name" value="FapA"/>
    <property type="match status" value="1"/>
</dbReference>